<feature type="transmembrane region" description="Helical" evidence="1">
    <location>
        <begin position="21"/>
        <end position="43"/>
    </location>
</feature>
<name>A0A161MLC1_EHRRU</name>
<keyword evidence="1" id="KW-0472">Membrane</keyword>
<gene>
    <name evidence="2" type="ORF">EHRUM2_04170</name>
    <name evidence="3" type="ORF">EHRUM3_05100</name>
</gene>
<protein>
    <submittedName>
        <fullName evidence="2">Uncharacterized protein</fullName>
    </submittedName>
</protein>
<reference evidence="2" key="1">
    <citation type="journal article" date="2016" name="Genome Announc.">
        <title>Draft Genome Sequences of Three Strains of Ehrlichia ruminantium, a Tick-Borne Pathogen of Ruminants, Isolated from Zimbabwe, The Gambia, and Ghana.</title>
        <authorList>
            <person name="Nakao R."/>
            <person name="Jongejan F."/>
            <person name="Sugimoto C."/>
        </authorList>
    </citation>
    <scope>NUCLEOTIDE SEQUENCE</scope>
    <source>
        <strain evidence="2">Kerr Seringe</strain>
        <strain evidence="3">Pokoase 417</strain>
    </source>
</reference>
<proteinExistence type="predicted"/>
<dbReference type="Proteomes" id="UP000092677">
    <property type="component" value="Unassembled WGS sequence"/>
</dbReference>
<accession>A0A161MLC1</accession>
<reference evidence="4 5" key="2">
    <citation type="submission" date="2016-05" db="EMBL/GenBank/DDBJ databases">
        <title>Draft genome sequences of four strains of Ehrlichia ruminantium, a tick-borne pathogen of ruminants, isolated from Zimbabwe, The Gambia and Ghana.</title>
        <authorList>
            <person name="Nakao R."/>
            <person name="Jongejan F."/>
            <person name="Sugimoto C."/>
        </authorList>
    </citation>
    <scope>NUCLEOTIDE SEQUENCE [LARGE SCALE GENOMIC DNA]</scope>
    <source>
        <strain evidence="4">Kerr Seringe</strain>
        <strain evidence="5">Pokoase 417</strain>
    </source>
</reference>
<evidence type="ECO:0000313" key="2">
    <source>
        <dbReference type="EMBL" id="GAT77203.1"/>
    </source>
</evidence>
<evidence type="ECO:0000256" key="1">
    <source>
        <dbReference type="SAM" id="Phobius"/>
    </source>
</evidence>
<organism evidence="2 4">
    <name type="scientific">Ehrlichia ruminantium</name>
    <name type="common">heartwater rickettsia</name>
    <name type="synonym">Cowdria ruminantium</name>
    <dbReference type="NCBI Taxonomy" id="779"/>
    <lineage>
        <taxon>Bacteria</taxon>
        <taxon>Pseudomonadati</taxon>
        <taxon>Pseudomonadota</taxon>
        <taxon>Alphaproteobacteria</taxon>
        <taxon>Rickettsiales</taxon>
        <taxon>Anaplasmataceae</taxon>
        <taxon>Ehrlichia</taxon>
    </lineage>
</organism>
<sequence>MLNSKDIVFNILKFALSNKKLEYNFLLTPQVFMVMKFFFHYIIDIMLFT</sequence>
<keyword evidence="1" id="KW-0812">Transmembrane</keyword>
<dbReference type="AlphaFoldDB" id="A0A161MLC1"/>
<keyword evidence="1" id="KW-1133">Transmembrane helix</keyword>
<dbReference type="Proteomes" id="UP000092731">
    <property type="component" value="Unassembled WGS sequence"/>
</dbReference>
<comment type="caution">
    <text evidence="2">The sequence shown here is derived from an EMBL/GenBank/DDBJ whole genome shotgun (WGS) entry which is preliminary data.</text>
</comment>
<dbReference type="EMBL" id="BDDL01000051">
    <property type="protein sequence ID" value="GAT77203.1"/>
    <property type="molecule type" value="Genomic_DNA"/>
</dbReference>
<dbReference type="EMBL" id="BDDM01000169">
    <property type="protein sequence ID" value="GAT78293.1"/>
    <property type="molecule type" value="Genomic_DNA"/>
</dbReference>
<evidence type="ECO:0000313" key="4">
    <source>
        <dbReference type="Proteomes" id="UP000092677"/>
    </source>
</evidence>
<evidence type="ECO:0000313" key="5">
    <source>
        <dbReference type="Proteomes" id="UP000092731"/>
    </source>
</evidence>
<evidence type="ECO:0000313" key="3">
    <source>
        <dbReference type="EMBL" id="GAT78293.1"/>
    </source>
</evidence>